<comment type="caution">
    <text evidence="1">The sequence shown here is derived from an EMBL/GenBank/DDBJ whole genome shotgun (WGS) entry which is preliminary data.</text>
</comment>
<reference evidence="1 2" key="1">
    <citation type="submission" date="2024-04" db="EMBL/GenBank/DDBJ databases">
        <title>Tritrichomonas musculus Genome.</title>
        <authorList>
            <person name="Alves-Ferreira E."/>
            <person name="Grigg M."/>
            <person name="Lorenzi H."/>
            <person name="Galac M."/>
        </authorList>
    </citation>
    <scope>NUCLEOTIDE SEQUENCE [LARGE SCALE GENOMIC DNA]</scope>
    <source>
        <strain evidence="1 2">EAF2021</strain>
    </source>
</reference>
<keyword evidence="2" id="KW-1185">Reference proteome</keyword>
<evidence type="ECO:0000313" key="1">
    <source>
        <dbReference type="EMBL" id="KAK8838244.1"/>
    </source>
</evidence>
<name>A0ABR2GWE5_9EUKA</name>
<sequence>MKTLMFTIEHSSKLNKNYVVGIFRSNGGSERREHVFHEPFNKPLSFDTRRVVIPINGYV</sequence>
<accession>A0ABR2GWE5</accession>
<evidence type="ECO:0000313" key="2">
    <source>
        <dbReference type="Proteomes" id="UP001470230"/>
    </source>
</evidence>
<proteinExistence type="predicted"/>
<gene>
    <name evidence="1" type="ORF">M9Y10_035664</name>
</gene>
<organism evidence="1 2">
    <name type="scientific">Tritrichomonas musculus</name>
    <dbReference type="NCBI Taxonomy" id="1915356"/>
    <lineage>
        <taxon>Eukaryota</taxon>
        <taxon>Metamonada</taxon>
        <taxon>Parabasalia</taxon>
        <taxon>Tritrichomonadida</taxon>
        <taxon>Tritrichomonadidae</taxon>
        <taxon>Tritrichomonas</taxon>
    </lineage>
</organism>
<protein>
    <submittedName>
        <fullName evidence="1">Uncharacterized protein</fullName>
    </submittedName>
</protein>
<dbReference type="EMBL" id="JAPFFF010000056">
    <property type="protein sequence ID" value="KAK8838244.1"/>
    <property type="molecule type" value="Genomic_DNA"/>
</dbReference>
<dbReference type="Proteomes" id="UP001470230">
    <property type="component" value="Unassembled WGS sequence"/>
</dbReference>